<evidence type="ECO:0000313" key="5">
    <source>
        <dbReference type="WBParaSite" id="maker-uti_cns_0009793-snap-gene-0.6-mRNA-1"/>
    </source>
</evidence>
<dbReference type="PANTHER" id="PTHR31581:SF1">
    <property type="entry name" value="KICSTOR SUBUNIT 2"/>
    <property type="match status" value="1"/>
</dbReference>
<dbReference type="InterPro" id="IPR036397">
    <property type="entry name" value="RNaseH_sf"/>
</dbReference>
<feature type="region of interest" description="Disordered" evidence="1">
    <location>
        <begin position="945"/>
        <end position="965"/>
    </location>
</feature>
<evidence type="ECO:0000259" key="2">
    <source>
        <dbReference type="Pfam" id="PF13358"/>
    </source>
</evidence>
<evidence type="ECO:0000256" key="1">
    <source>
        <dbReference type="SAM" id="MobiDB-lite"/>
    </source>
</evidence>
<dbReference type="Gene3D" id="1.10.340.70">
    <property type="match status" value="1"/>
</dbReference>
<accession>A0A1I8I4S3</accession>
<feature type="domain" description="Tc1-like transposase DDE" evidence="2">
    <location>
        <begin position="280"/>
        <end position="418"/>
    </location>
</feature>
<evidence type="ECO:0000259" key="3">
    <source>
        <dbReference type="Pfam" id="PF17921"/>
    </source>
</evidence>
<dbReference type="GO" id="GO:0042149">
    <property type="term" value="P:cellular response to glucose starvation"/>
    <property type="evidence" value="ECO:0007669"/>
    <property type="project" value="TreeGrafter"/>
</dbReference>
<dbReference type="Gene3D" id="3.30.420.10">
    <property type="entry name" value="Ribonuclease H-like superfamily/Ribonuclease H"/>
    <property type="match status" value="1"/>
</dbReference>
<keyword evidence="4" id="KW-1185">Reference proteome</keyword>
<dbReference type="SUPFAM" id="SSF158548">
    <property type="entry name" value="FLJ32549 domain-like"/>
    <property type="match status" value="1"/>
</dbReference>
<protein>
    <submittedName>
        <fullName evidence="5">DDE-1 domain-containing protein</fullName>
    </submittedName>
</protein>
<name>A0A1I8I4S3_9PLAT</name>
<dbReference type="Gene3D" id="3.30.450.240">
    <property type="match status" value="1"/>
</dbReference>
<feature type="domain" description="Integrase zinc-binding" evidence="3">
    <location>
        <begin position="100"/>
        <end position="142"/>
    </location>
</feature>
<sequence length="1908" mass="209101">VVQANLTAAAKTSSALDGRMLTYSKTFPCRQKIKQLKSVHLIDVAAPRVRKNTALFGLSVLCVRSGDWSKCSQAESPFKKVADRLTMETGLLFKQRRIFIPPRLRLEAFNTIHDTHLGAQASYNLLASSCWWPGMRLDVEQFGETVHYKPHESSSGTPATFVMTAGRNTAWVLADSRLQLASTNQLAPQNQPSDADDDDEDAVPTSNADVPPDDQQQAQLRRSLEVSTKTVRRTLDKQLITLKCLGRDADVPVVRNSPENRACRREFALWLTGVPPERHLIYVDETGFNIWTRRFQGRSRRGQRVRRVLRGVQVNVLQAVAPNLGLVHHKIVGHTLTANVFQAFVEDLLHAVNNRDDVDNADNCLVIIDRTRFHNGLRISQQFELNWQVVVLPPCPYYPFLNPTECAHSCLKQGLLKKFNEVTSVVLGLKAAIKRQIAQPQVQMDLDNPPPETTLLEWRVLVLHRIAEETTAEITLPPNMFDFFVNCFGVFSNLNSSRDPMAAVDKSFHGAFSGIDFTVFQLCQRFHAFARRLGKDRNSIDILEQAAFIRFGAFPSSSSMPTSADFPISSLTISPWPMRVATCSGVQPWRPELLTHAPRSTSIRATSRRPAFAGFSVNFSIVVQKQLHNLDEAPVSGKVKWHPAPSAVVQPVNYFRVAIISGQVKCAAAQLVASIKIESLLLQHAHDFFAIIVACNALRVDVGFALDEAFNQPDSVVPGGGVKQSIANAVLSKAGSTSLASSPLPAFWLLRFRGGRQNDAVDNRQGFPSRRRSRNQRRFSMSLSSAKICSMDLLKEASGHRGADAAQLPECLIVTARAMGCQDTLTFNSPPPGKRMTEDGTTLFFAAEADARPVSSSSVLSMQSWRMSQRLALSMQIPCRLHWNWLLEHTVELEPIGAVSAVIRPVAFLLRFVALELVTAEQLSRWAARQDGAWYEVPLISSEPSEQSRKCSPLPPSQRDSLGTHSPLLHENLRESYRCLSAELQRVSRASSAKLVSHVSDQLVEFVQARLDLMDVYAALASQSLAPNQQQQSQAAQQAPHQLQLKSRDFVIRDVECLMQRYRGKFHHPKLAGISTCFEDETEILFHLLNASGRINNLYFLESMLSLHEVSNRLVVWQDQAAKYPPALRKNPQKLHKAGQPNLLHWFHRLYSHLLSKYTLCFCSVLAQQSPSGQQQEMVRMAQQRQDPEDLLMKLIQLHKRTDCVASLLIFNATAQSEPYLGHGYYLPGLMGERPVGKDGYPVIFAFPPAESAPPASAAAAGAAASSSAVGPAAGPGDMTNILMTVASENWGSGGPSAGEVRVRFFSDDKLRRSYCIGYAEPRLHLALVLEHRGTQRSGSSQKDRALERQGFPMPKTTNLLINNNNNKYAVRWKKAASQGPLQSLGANKGRTAGRVRGASVGQQAVDETPSSGLAAPQHLLHRLRAVGLGADDVACQLESPKSQQFTWTGQAGAAIECRVSDPLVADLKGGAQQASVRRVDLLFERIRQRPGLGVVQQDGLDHRLEQRRPLAVRAKGSPSEPAATPQIFADRGSSVTCPPAPRQENCGLDVARHAEHNGLLRVDHQADARCSANQLVQLALGALYGRGQQGEVIGVAKHAEPFLRRKPSSSVGRAVRSTQSSTRTNRNGARVSPWSTPEDVSKESDRPSGVITAAHVAVLVHDTHGAHDCRQMPRCSSSRVVPGFFGMAMMCAMVHSVGAISPESTRFITRATSLATQWMRSASMGTSSGPSALPPGVFWASITTSAMVTGATLKLSSDGNGVSGGSVRMLGSGGGGALTMAAKNSRSSFLRSSAVSPARFSWMRRFRPSINGGPGHAPSGVGSSGRDGLDNFINCGLLPLQIDSRQSLLRLASRSPAQTEPLQIFPRLLNRGVVLPDRLPTLGRSHQRDRLFRGGSYCGAHIRGLGT</sequence>
<feature type="region of interest" description="Disordered" evidence="1">
    <location>
        <begin position="1606"/>
        <end position="1647"/>
    </location>
</feature>
<dbReference type="GO" id="GO:0034198">
    <property type="term" value="P:cellular response to amino acid starvation"/>
    <property type="evidence" value="ECO:0007669"/>
    <property type="project" value="TreeGrafter"/>
</dbReference>
<dbReference type="InterPro" id="IPR041588">
    <property type="entry name" value="Integrase_H2C2"/>
</dbReference>
<proteinExistence type="predicted"/>
<feature type="compositionally biased region" description="Polar residues" evidence="1">
    <location>
        <begin position="1609"/>
        <end position="1628"/>
    </location>
</feature>
<dbReference type="Pfam" id="PF13358">
    <property type="entry name" value="DDE_3"/>
    <property type="match status" value="1"/>
</dbReference>
<dbReference type="Pfam" id="PF09404">
    <property type="entry name" value="C12orf66_like"/>
    <property type="match status" value="1"/>
</dbReference>
<dbReference type="PANTHER" id="PTHR31581">
    <property type="entry name" value="KICSTOR COMPLEX PROTEIN C12ORF66"/>
    <property type="match status" value="1"/>
</dbReference>
<dbReference type="Gene3D" id="1.10.3450.30">
    <property type="match status" value="1"/>
</dbReference>
<feature type="compositionally biased region" description="Low complexity" evidence="1">
    <location>
        <begin position="208"/>
        <end position="219"/>
    </location>
</feature>
<dbReference type="GO" id="GO:0003676">
    <property type="term" value="F:nucleic acid binding"/>
    <property type="evidence" value="ECO:0007669"/>
    <property type="project" value="InterPro"/>
</dbReference>
<feature type="compositionally biased region" description="Polar residues" evidence="1">
    <location>
        <begin position="184"/>
        <end position="193"/>
    </location>
</feature>
<dbReference type="SUPFAM" id="SSF160651">
    <property type="entry name" value="FLJ32549 C-terminal domain-like"/>
    <property type="match status" value="1"/>
</dbReference>
<feature type="region of interest" description="Disordered" evidence="1">
    <location>
        <begin position="184"/>
        <end position="225"/>
    </location>
</feature>
<dbReference type="GO" id="GO:1904262">
    <property type="term" value="P:negative regulation of TORC1 signaling"/>
    <property type="evidence" value="ECO:0007669"/>
    <property type="project" value="TreeGrafter"/>
</dbReference>
<dbReference type="GO" id="GO:0061462">
    <property type="term" value="P:protein localization to lysosome"/>
    <property type="evidence" value="ECO:0007669"/>
    <property type="project" value="TreeGrafter"/>
</dbReference>
<organism evidence="4 5">
    <name type="scientific">Macrostomum lignano</name>
    <dbReference type="NCBI Taxonomy" id="282301"/>
    <lineage>
        <taxon>Eukaryota</taxon>
        <taxon>Metazoa</taxon>
        <taxon>Spiralia</taxon>
        <taxon>Lophotrochozoa</taxon>
        <taxon>Platyhelminthes</taxon>
        <taxon>Rhabditophora</taxon>
        <taxon>Macrostomorpha</taxon>
        <taxon>Macrostomida</taxon>
        <taxon>Macrostomidae</taxon>
        <taxon>Macrostomum</taxon>
    </lineage>
</organism>
<evidence type="ECO:0000313" key="4">
    <source>
        <dbReference type="Proteomes" id="UP000095280"/>
    </source>
</evidence>
<dbReference type="InterPro" id="IPR038717">
    <property type="entry name" value="Tc1-like_DDE_dom"/>
</dbReference>
<dbReference type="Pfam" id="PF17921">
    <property type="entry name" value="Integrase_H2C2"/>
    <property type="match status" value="1"/>
</dbReference>
<dbReference type="Proteomes" id="UP000095280">
    <property type="component" value="Unplaced"/>
</dbReference>
<dbReference type="WBParaSite" id="maker-uti_cns_0009793-snap-gene-0.6-mRNA-1">
    <property type="protein sequence ID" value="maker-uti_cns_0009793-snap-gene-0.6-mRNA-1"/>
    <property type="gene ID" value="maker-uti_cns_0009793-snap-gene-0.6"/>
</dbReference>
<reference evidence="5" key="1">
    <citation type="submission" date="2016-11" db="UniProtKB">
        <authorList>
            <consortium name="WormBaseParasite"/>
        </authorList>
    </citation>
    <scope>IDENTIFICATION</scope>
</reference>
<dbReference type="InterPro" id="IPR018544">
    <property type="entry name" value="KICS_2"/>
</dbReference>
<dbReference type="InterPro" id="IPR038060">
    <property type="entry name" value="C12orf66-like_central_sf"/>
</dbReference>